<gene>
    <name evidence="1" type="ORF">FMM05_08590</name>
</gene>
<dbReference type="Gene3D" id="3.40.960.10">
    <property type="entry name" value="VSR Endonuclease"/>
    <property type="match status" value="1"/>
</dbReference>
<dbReference type="AlphaFoldDB" id="A0A552V4I5"/>
<dbReference type="OrthoDB" id="884899at2"/>
<protein>
    <submittedName>
        <fullName evidence="1">Uncharacterized protein</fullName>
    </submittedName>
</protein>
<name>A0A552V4I5_9FLAO</name>
<keyword evidence="2" id="KW-1185">Reference proteome</keyword>
<proteinExistence type="predicted"/>
<dbReference type="EMBL" id="VJVZ01000004">
    <property type="protein sequence ID" value="TRW25351.1"/>
    <property type="molecule type" value="Genomic_DNA"/>
</dbReference>
<accession>A0A552V4I5</accession>
<sequence>MKEYPHIFYPTTVAVDKNLIDFKNYKTGFSESFFEHKLERYFKNHILKNVVIDDGRKYPYQPDYIFYYEEYNLYIDIEIDEPYALSNKKPIHLNDDKRNDYFLDKGWGVIRFAEIQVTKYPELCCKIISEYIRNITDENIWIEGFHELKSLETIAAWNFDDANEMASKSYRQTYLQFLKKIDEKHPSVSIIADGIYLNQQILETKVVLAEVEEIERFNESAKISVFLKLLLPSIGHFKLSENENDKVYIELTIYISRYHSFYSFSFDSDFIEIGRFVFNIYYVRTQEIICFEIFEKIIDESLKQVILIADDPAYPPFLDDKNRNEFILVRNYYDTFMPGDFSYINIDGPIEHSLEIVYKNE</sequence>
<dbReference type="RefSeq" id="WP_143372932.1">
    <property type="nucleotide sequence ID" value="NZ_VJVZ01000004.1"/>
</dbReference>
<reference evidence="1 2" key="1">
    <citation type="submission" date="2019-07" db="EMBL/GenBank/DDBJ databases">
        <title>Flavobacterium sp. nov., isolated from glacier ice.</title>
        <authorList>
            <person name="Liu Q."/>
            <person name="Xin Y.-H."/>
        </authorList>
    </citation>
    <scope>NUCLEOTIDE SEQUENCE [LARGE SCALE GENOMIC DNA]</scope>
    <source>
        <strain evidence="1 2">ZT4R6</strain>
    </source>
</reference>
<dbReference type="Proteomes" id="UP000320643">
    <property type="component" value="Unassembled WGS sequence"/>
</dbReference>
<evidence type="ECO:0000313" key="2">
    <source>
        <dbReference type="Proteomes" id="UP000320643"/>
    </source>
</evidence>
<comment type="caution">
    <text evidence="1">The sequence shown here is derived from an EMBL/GenBank/DDBJ whole genome shotgun (WGS) entry which is preliminary data.</text>
</comment>
<evidence type="ECO:0000313" key="1">
    <source>
        <dbReference type="EMBL" id="TRW25351.1"/>
    </source>
</evidence>
<organism evidence="1 2">
    <name type="scientific">Flavobacterium zepuense</name>
    <dbReference type="NCBI Taxonomy" id="2593302"/>
    <lineage>
        <taxon>Bacteria</taxon>
        <taxon>Pseudomonadati</taxon>
        <taxon>Bacteroidota</taxon>
        <taxon>Flavobacteriia</taxon>
        <taxon>Flavobacteriales</taxon>
        <taxon>Flavobacteriaceae</taxon>
        <taxon>Flavobacterium</taxon>
    </lineage>
</organism>